<accession>Q8EVV6</accession>
<evidence type="ECO:0000313" key="2">
    <source>
        <dbReference type="Proteomes" id="UP000002522"/>
    </source>
</evidence>
<dbReference type="RefSeq" id="WP_011077277.1">
    <property type="nucleotide sequence ID" value="NC_004432.1"/>
</dbReference>
<organism evidence="1 2">
    <name type="scientific">Malacoplasma penetrans (strain HF-2)</name>
    <name type="common">Mycoplasma penetrans</name>
    <dbReference type="NCBI Taxonomy" id="272633"/>
    <lineage>
        <taxon>Bacteria</taxon>
        <taxon>Bacillati</taxon>
        <taxon>Mycoplasmatota</taxon>
        <taxon>Mycoplasmoidales</taxon>
        <taxon>Mycoplasmoidaceae</taxon>
        <taxon>Malacoplasma</taxon>
    </lineage>
</organism>
<gene>
    <name evidence="1" type="ordered locus">MYPE4530</name>
</gene>
<dbReference type="EMBL" id="BA000026">
    <property type="protein sequence ID" value="BAC44243.1"/>
    <property type="molecule type" value="Genomic_DNA"/>
</dbReference>
<dbReference type="Proteomes" id="UP000002522">
    <property type="component" value="Chromosome"/>
</dbReference>
<protein>
    <submittedName>
        <fullName evidence="1">Uncharacterized protein</fullName>
    </submittedName>
</protein>
<dbReference type="STRING" id="272633.gene:10731569"/>
<keyword evidence="2" id="KW-1185">Reference proteome</keyword>
<dbReference type="KEGG" id="mpe:MYPE4530"/>
<reference evidence="1 2" key="1">
    <citation type="journal article" date="2002" name="Nucleic Acids Res.">
        <title>The complete genomic sequence of Mycoplasma penetrans, an intracellular bacterial pathogen in humans.</title>
        <authorList>
            <person name="Sasaki Y."/>
            <person name="Ishikawa J."/>
            <person name="Yamashita A."/>
            <person name="Oshima K."/>
            <person name="Kenri T."/>
            <person name="Furuya K."/>
            <person name="Yoshino C."/>
            <person name="Horino A."/>
            <person name="Shiba T."/>
            <person name="Sasaki T."/>
            <person name="Hattori M."/>
        </authorList>
    </citation>
    <scope>NUCLEOTIDE SEQUENCE [LARGE SCALE GENOMIC DNA]</scope>
    <source>
        <strain evidence="1 2">HF-2</strain>
    </source>
</reference>
<dbReference type="InParanoid" id="Q8EVV6"/>
<dbReference type="HOGENOM" id="CLU_2233566_0_0_14"/>
<sequence length="105" mass="12460">MNLKKNKFALPPDVSFFIDFCRAFKKEYKVKENTKIIVPCLNKEFKEDTIQNIHFVKIDKIEEFITTIKESNKTDISSTFEEIKKKMIVPKKKRGIFKERNVSVL</sequence>
<proteinExistence type="predicted"/>
<dbReference type="AlphaFoldDB" id="Q8EVV6"/>
<name>Q8EVV6_MALP2</name>
<evidence type="ECO:0000313" key="1">
    <source>
        <dbReference type="EMBL" id="BAC44243.1"/>
    </source>
</evidence>